<comment type="caution">
    <text evidence="1">The sequence shown here is derived from an EMBL/GenBank/DDBJ whole genome shotgun (WGS) entry which is preliminary data.</text>
</comment>
<proteinExistence type="predicted"/>
<gene>
    <name evidence="1" type="ORF">LCGC14_2553180</name>
</gene>
<name>A0A0F9AMA0_9ZZZZ</name>
<sequence>LMAEATVNTREDAVFGNKRVLLFDVDIAANADTLTTGLTIIDAFWVQNDADDFTTATKSGGVLTFVADGAETGMQVGVIGH</sequence>
<reference evidence="1" key="1">
    <citation type="journal article" date="2015" name="Nature">
        <title>Complex archaea that bridge the gap between prokaryotes and eukaryotes.</title>
        <authorList>
            <person name="Spang A."/>
            <person name="Saw J.H."/>
            <person name="Jorgensen S.L."/>
            <person name="Zaremba-Niedzwiedzka K."/>
            <person name="Martijn J."/>
            <person name="Lind A.E."/>
            <person name="van Eijk R."/>
            <person name="Schleper C."/>
            <person name="Guy L."/>
            <person name="Ettema T.J."/>
        </authorList>
    </citation>
    <scope>NUCLEOTIDE SEQUENCE</scope>
</reference>
<dbReference type="EMBL" id="LAZR01041953">
    <property type="protein sequence ID" value="KKL10704.1"/>
    <property type="molecule type" value="Genomic_DNA"/>
</dbReference>
<evidence type="ECO:0000313" key="1">
    <source>
        <dbReference type="EMBL" id="KKL10704.1"/>
    </source>
</evidence>
<accession>A0A0F9AMA0</accession>
<organism evidence="1">
    <name type="scientific">marine sediment metagenome</name>
    <dbReference type="NCBI Taxonomy" id="412755"/>
    <lineage>
        <taxon>unclassified sequences</taxon>
        <taxon>metagenomes</taxon>
        <taxon>ecological metagenomes</taxon>
    </lineage>
</organism>
<dbReference type="AlphaFoldDB" id="A0A0F9AMA0"/>
<protein>
    <submittedName>
        <fullName evidence="1">Uncharacterized protein</fullName>
    </submittedName>
</protein>
<feature type="non-terminal residue" evidence="1">
    <location>
        <position position="1"/>
    </location>
</feature>